<protein>
    <submittedName>
        <fullName evidence="2">Uncharacterized protein</fullName>
    </submittedName>
</protein>
<dbReference type="EMBL" id="GBRH01208120">
    <property type="protein sequence ID" value="JAD89775.1"/>
    <property type="molecule type" value="Transcribed_RNA"/>
</dbReference>
<organism evidence="2">
    <name type="scientific">Arundo donax</name>
    <name type="common">Giant reed</name>
    <name type="synonym">Donax arundinaceus</name>
    <dbReference type="NCBI Taxonomy" id="35708"/>
    <lineage>
        <taxon>Eukaryota</taxon>
        <taxon>Viridiplantae</taxon>
        <taxon>Streptophyta</taxon>
        <taxon>Embryophyta</taxon>
        <taxon>Tracheophyta</taxon>
        <taxon>Spermatophyta</taxon>
        <taxon>Magnoliopsida</taxon>
        <taxon>Liliopsida</taxon>
        <taxon>Poales</taxon>
        <taxon>Poaceae</taxon>
        <taxon>PACMAD clade</taxon>
        <taxon>Arundinoideae</taxon>
        <taxon>Arundineae</taxon>
        <taxon>Arundo</taxon>
    </lineage>
</organism>
<feature type="region of interest" description="Disordered" evidence="1">
    <location>
        <begin position="1"/>
        <end position="29"/>
    </location>
</feature>
<sequence length="29" mass="3244">MLLLTHGDNTRQLPEGGDEEEDEDTGNEE</sequence>
<evidence type="ECO:0000313" key="2">
    <source>
        <dbReference type="EMBL" id="JAD89775.1"/>
    </source>
</evidence>
<proteinExistence type="predicted"/>
<reference evidence="2" key="1">
    <citation type="submission" date="2014-09" db="EMBL/GenBank/DDBJ databases">
        <authorList>
            <person name="Magalhaes I.L.F."/>
            <person name="Oliveira U."/>
            <person name="Santos F.R."/>
            <person name="Vidigal T.H.D.A."/>
            <person name="Brescovit A.D."/>
            <person name="Santos A.J."/>
        </authorList>
    </citation>
    <scope>NUCLEOTIDE SEQUENCE</scope>
    <source>
        <tissue evidence="2">Shoot tissue taken approximately 20 cm above the soil surface</tissue>
    </source>
</reference>
<name>A0A0A9DVU0_ARUDO</name>
<reference evidence="2" key="2">
    <citation type="journal article" date="2015" name="Data Brief">
        <title>Shoot transcriptome of the giant reed, Arundo donax.</title>
        <authorList>
            <person name="Barrero R.A."/>
            <person name="Guerrero F.D."/>
            <person name="Moolhuijzen P."/>
            <person name="Goolsby J.A."/>
            <person name="Tidwell J."/>
            <person name="Bellgard S.E."/>
            <person name="Bellgard M.I."/>
        </authorList>
    </citation>
    <scope>NUCLEOTIDE SEQUENCE</scope>
    <source>
        <tissue evidence="2">Shoot tissue taken approximately 20 cm above the soil surface</tissue>
    </source>
</reference>
<evidence type="ECO:0000256" key="1">
    <source>
        <dbReference type="SAM" id="MobiDB-lite"/>
    </source>
</evidence>
<accession>A0A0A9DVU0</accession>
<feature type="compositionally biased region" description="Acidic residues" evidence="1">
    <location>
        <begin position="16"/>
        <end position="29"/>
    </location>
</feature>
<dbReference type="AlphaFoldDB" id="A0A0A9DVU0"/>